<evidence type="ECO:0000313" key="1">
    <source>
        <dbReference type="EMBL" id="AFK41742.1"/>
    </source>
</evidence>
<organism evidence="1">
    <name type="scientific">Medicago truncatula</name>
    <name type="common">Barrel medic</name>
    <name type="synonym">Medicago tribuloides</name>
    <dbReference type="NCBI Taxonomy" id="3880"/>
    <lineage>
        <taxon>Eukaryota</taxon>
        <taxon>Viridiplantae</taxon>
        <taxon>Streptophyta</taxon>
        <taxon>Embryophyta</taxon>
        <taxon>Tracheophyta</taxon>
        <taxon>Spermatophyta</taxon>
        <taxon>Magnoliopsida</taxon>
        <taxon>eudicotyledons</taxon>
        <taxon>Gunneridae</taxon>
        <taxon>Pentapetalae</taxon>
        <taxon>rosids</taxon>
        <taxon>fabids</taxon>
        <taxon>Fabales</taxon>
        <taxon>Fabaceae</taxon>
        <taxon>Papilionoideae</taxon>
        <taxon>50 kb inversion clade</taxon>
        <taxon>NPAAA clade</taxon>
        <taxon>Hologalegina</taxon>
        <taxon>IRL clade</taxon>
        <taxon>Trifolieae</taxon>
        <taxon>Medicago</taxon>
    </lineage>
</organism>
<dbReference type="AlphaFoldDB" id="I3SNA0"/>
<sequence>MSRSIAYRSNLVEVHTTPSEGDFFFYILWVHSVVCTNDG</sequence>
<protein>
    <submittedName>
        <fullName evidence="1">Uncharacterized protein</fullName>
    </submittedName>
</protein>
<reference evidence="1" key="1">
    <citation type="submission" date="2012-05" db="EMBL/GenBank/DDBJ databases">
        <authorList>
            <person name="Krishnakumar V."/>
            <person name="Cheung F."/>
            <person name="Xiao Y."/>
            <person name="Chan A."/>
            <person name="Moskal W.A."/>
            <person name="Town C.D."/>
        </authorList>
    </citation>
    <scope>NUCLEOTIDE SEQUENCE</scope>
</reference>
<accession>I3SNA0</accession>
<proteinExistence type="evidence at transcript level"/>
<name>I3SNA0_MEDTR</name>
<dbReference type="EMBL" id="BT141948">
    <property type="protein sequence ID" value="AFK41742.1"/>
    <property type="molecule type" value="mRNA"/>
</dbReference>